<dbReference type="PANTHER" id="PTHR10443">
    <property type="entry name" value="MICROSOMAL DIPEPTIDASE"/>
    <property type="match status" value="1"/>
</dbReference>
<keyword evidence="1" id="KW-0645">Protease</keyword>
<dbReference type="AlphaFoldDB" id="M1QAY8"/>
<dbReference type="GO" id="GO:0006508">
    <property type="term" value="P:proteolysis"/>
    <property type="evidence" value="ECO:0007669"/>
    <property type="project" value="InterPro"/>
</dbReference>
<evidence type="ECO:0000313" key="1">
    <source>
        <dbReference type="EMBL" id="AGF93148.1"/>
    </source>
</evidence>
<dbReference type="InterPro" id="IPR008257">
    <property type="entry name" value="Pept_M19"/>
</dbReference>
<dbReference type="EMBL" id="JX684083">
    <property type="protein sequence ID" value="AGF93148.1"/>
    <property type="molecule type" value="Genomic_DNA"/>
</dbReference>
<proteinExistence type="predicted"/>
<dbReference type="Pfam" id="PF01244">
    <property type="entry name" value="Peptidase_M19"/>
    <property type="match status" value="1"/>
</dbReference>
<dbReference type="PROSITE" id="PS51365">
    <property type="entry name" value="RENAL_DIPEPTIDASE_2"/>
    <property type="match status" value="1"/>
</dbReference>
<dbReference type="SUPFAM" id="SSF51556">
    <property type="entry name" value="Metallo-dependent hydrolases"/>
    <property type="match status" value="1"/>
</dbReference>
<gene>
    <name evidence="1" type="ORF">FLSS-18_0013</name>
</gene>
<name>M1QAY8_9ZZZZ</name>
<dbReference type="GO" id="GO:0070573">
    <property type="term" value="F:metallodipeptidase activity"/>
    <property type="evidence" value="ECO:0007669"/>
    <property type="project" value="InterPro"/>
</dbReference>
<accession>M1QAY8</accession>
<reference evidence="1" key="1">
    <citation type="journal article" date="2013" name="Syst. Appl. Microbiol.">
        <title>New insights into the archaeal diversity of a hypersaline microbial mat obtained by a metagenomic approach.</title>
        <authorList>
            <person name="Lopez-Lopez A."/>
            <person name="Richter M."/>
            <person name="Pena A."/>
            <person name="Tamames J."/>
            <person name="Rossello-Mora R."/>
        </authorList>
    </citation>
    <scope>NUCLEOTIDE SEQUENCE</scope>
</reference>
<keyword evidence="1" id="KW-0224">Dipeptidase</keyword>
<organism evidence="1">
    <name type="scientific">uncultured organism</name>
    <dbReference type="NCBI Taxonomy" id="155900"/>
    <lineage>
        <taxon>unclassified sequences</taxon>
        <taxon>environmental samples</taxon>
    </lineage>
</organism>
<sequence length="348" mass="38199">MGRDLTKSAHEGRHHEESIVVSNDNLIDRGWSKGTVAFPDLRKGSIGLCFANLIAHVGMGYADDFGPTFRSPDNAFASASGQLSYYQLMDRRGELTIVTDLDDLQQHVEAWNKPGDDDNPIGPGIVIGMEGADPVLSPNNLDLWWDKGLRIISLVHYGIGRYAHGTGSSGGLLDRGRELLRAMQAKGFILDTTHLAERAFWEALEVFDGPVIASHNNCRALVPGDRQFTDEQIKALADRDAVIGVALDNWMLNRELKEGKKDKGGASLEDVADHIDHICDVSGGSRVAAIGTDLDGGFGAEQSPREIDTIADLQKLASVLEDRGYDDGEIEDVFYRNWLRKLESAWKD</sequence>
<dbReference type="PANTHER" id="PTHR10443:SF12">
    <property type="entry name" value="DIPEPTIDASE"/>
    <property type="match status" value="1"/>
</dbReference>
<dbReference type="EC" id="3.4.13.19" evidence="1"/>
<keyword evidence="1" id="KW-0378">Hydrolase</keyword>
<dbReference type="InterPro" id="IPR032466">
    <property type="entry name" value="Metal_Hydrolase"/>
</dbReference>
<protein>
    <submittedName>
        <fullName evidence="1">Peptidase M19 renal dipeptidase</fullName>
        <ecNumber evidence="1">3.4.13.19</ecNumber>
    </submittedName>
</protein>
<dbReference type="Gene3D" id="3.20.20.140">
    <property type="entry name" value="Metal-dependent hydrolases"/>
    <property type="match status" value="1"/>
</dbReference>